<evidence type="ECO:0000256" key="3">
    <source>
        <dbReference type="ARBA" id="ARBA00022448"/>
    </source>
</evidence>
<keyword evidence="6 10" id="KW-0812">Transmembrane</keyword>
<dbReference type="InterPro" id="IPR006260">
    <property type="entry name" value="TonB/TolA_C"/>
</dbReference>
<feature type="domain" description="TonB C-terminal" evidence="11">
    <location>
        <begin position="189"/>
        <end position="279"/>
    </location>
</feature>
<name>A0ABW3SKZ6_9BACT</name>
<keyword evidence="13" id="KW-1185">Reference proteome</keyword>
<dbReference type="NCBIfam" id="TIGR01352">
    <property type="entry name" value="tonB_Cterm"/>
    <property type="match status" value="1"/>
</dbReference>
<evidence type="ECO:0000256" key="9">
    <source>
        <dbReference type="ARBA" id="ARBA00023136"/>
    </source>
</evidence>
<evidence type="ECO:0000259" key="11">
    <source>
        <dbReference type="PROSITE" id="PS52015"/>
    </source>
</evidence>
<keyword evidence="8 10" id="KW-1133">Transmembrane helix</keyword>
<sequence length="279" mass="30191">MEKSYFLSMTFNNIVFQGRNQAYGAYTLRKAYANNITRAAILATALFSGALVVPLVENIIFADEQEKLTKHKNKVIELTGVKLPDLPPIEPEPAKSAPVAPPAPQENVATEKFVKIKVVDDQTTTTEDVPEQSLLSTKNIGTTTIEGELPAAPSIATEPPVGINGGGGTDATTSNEPYVYVEVMPEFEGGHKALMSYLGRKLKYPRQAQSAGVDGTVVVTFVVGTNGQISDVNVLKGLGFGTEEEAIRVIESMPNWKPGRQNGRTVPVRYTLPIRFSLK</sequence>
<evidence type="ECO:0000313" key="13">
    <source>
        <dbReference type="Proteomes" id="UP001597094"/>
    </source>
</evidence>
<evidence type="ECO:0000256" key="1">
    <source>
        <dbReference type="ARBA" id="ARBA00004383"/>
    </source>
</evidence>
<evidence type="ECO:0000256" key="5">
    <source>
        <dbReference type="ARBA" id="ARBA00022519"/>
    </source>
</evidence>
<dbReference type="PANTHER" id="PTHR33446:SF2">
    <property type="entry name" value="PROTEIN TONB"/>
    <property type="match status" value="1"/>
</dbReference>
<evidence type="ECO:0000256" key="10">
    <source>
        <dbReference type="SAM" id="Phobius"/>
    </source>
</evidence>
<protein>
    <submittedName>
        <fullName evidence="12">TonB family protein</fullName>
    </submittedName>
</protein>
<evidence type="ECO:0000256" key="4">
    <source>
        <dbReference type="ARBA" id="ARBA00022475"/>
    </source>
</evidence>
<dbReference type="Pfam" id="PF03544">
    <property type="entry name" value="TonB_C"/>
    <property type="match status" value="1"/>
</dbReference>
<keyword evidence="3" id="KW-0813">Transport</keyword>
<organism evidence="12 13">
    <name type="scientific">Pontibacter rugosus</name>
    <dbReference type="NCBI Taxonomy" id="1745966"/>
    <lineage>
        <taxon>Bacteria</taxon>
        <taxon>Pseudomonadati</taxon>
        <taxon>Bacteroidota</taxon>
        <taxon>Cytophagia</taxon>
        <taxon>Cytophagales</taxon>
        <taxon>Hymenobacteraceae</taxon>
        <taxon>Pontibacter</taxon>
    </lineage>
</organism>
<comment type="similarity">
    <text evidence="2">Belongs to the TonB family.</text>
</comment>
<evidence type="ECO:0000313" key="12">
    <source>
        <dbReference type="EMBL" id="MFD1185544.1"/>
    </source>
</evidence>
<dbReference type="RefSeq" id="WP_377523304.1">
    <property type="nucleotide sequence ID" value="NZ_JBHTLD010000026.1"/>
</dbReference>
<keyword evidence="5" id="KW-0997">Cell inner membrane</keyword>
<dbReference type="InterPro" id="IPR051045">
    <property type="entry name" value="TonB-dependent_transducer"/>
</dbReference>
<comment type="caution">
    <text evidence="12">The sequence shown here is derived from an EMBL/GenBank/DDBJ whole genome shotgun (WGS) entry which is preliminary data.</text>
</comment>
<evidence type="ECO:0000256" key="2">
    <source>
        <dbReference type="ARBA" id="ARBA00006555"/>
    </source>
</evidence>
<comment type="subcellular location">
    <subcellularLocation>
        <location evidence="1">Cell inner membrane</location>
        <topology evidence="1">Single-pass membrane protein</topology>
        <orientation evidence="1">Periplasmic side</orientation>
    </subcellularLocation>
</comment>
<dbReference type="Proteomes" id="UP001597094">
    <property type="component" value="Unassembled WGS sequence"/>
</dbReference>
<gene>
    <name evidence="12" type="ORF">ACFQ2O_04925</name>
</gene>
<proteinExistence type="inferred from homology"/>
<dbReference type="Gene3D" id="3.30.1150.10">
    <property type="match status" value="1"/>
</dbReference>
<dbReference type="PROSITE" id="PS52015">
    <property type="entry name" value="TONB_CTD"/>
    <property type="match status" value="1"/>
</dbReference>
<feature type="transmembrane region" description="Helical" evidence="10">
    <location>
        <begin position="39"/>
        <end position="61"/>
    </location>
</feature>
<dbReference type="PRINTS" id="PR01374">
    <property type="entry name" value="TONBPROTEIN"/>
</dbReference>
<evidence type="ECO:0000256" key="7">
    <source>
        <dbReference type="ARBA" id="ARBA00022927"/>
    </source>
</evidence>
<dbReference type="InterPro" id="IPR003538">
    <property type="entry name" value="TonB"/>
</dbReference>
<dbReference type="SUPFAM" id="SSF74653">
    <property type="entry name" value="TolA/TonB C-terminal domain"/>
    <property type="match status" value="1"/>
</dbReference>
<keyword evidence="4" id="KW-1003">Cell membrane</keyword>
<reference evidence="13" key="1">
    <citation type="journal article" date="2019" name="Int. J. Syst. Evol. Microbiol.">
        <title>The Global Catalogue of Microorganisms (GCM) 10K type strain sequencing project: providing services to taxonomists for standard genome sequencing and annotation.</title>
        <authorList>
            <consortium name="The Broad Institute Genomics Platform"/>
            <consortium name="The Broad Institute Genome Sequencing Center for Infectious Disease"/>
            <person name="Wu L."/>
            <person name="Ma J."/>
        </authorList>
    </citation>
    <scope>NUCLEOTIDE SEQUENCE [LARGE SCALE GENOMIC DNA]</scope>
    <source>
        <strain evidence="13">JCM 31319</strain>
    </source>
</reference>
<keyword evidence="9 10" id="KW-0472">Membrane</keyword>
<accession>A0ABW3SKZ6</accession>
<keyword evidence="7" id="KW-0653">Protein transport</keyword>
<evidence type="ECO:0000256" key="6">
    <source>
        <dbReference type="ARBA" id="ARBA00022692"/>
    </source>
</evidence>
<evidence type="ECO:0000256" key="8">
    <source>
        <dbReference type="ARBA" id="ARBA00022989"/>
    </source>
</evidence>
<dbReference type="InterPro" id="IPR037682">
    <property type="entry name" value="TonB_C"/>
</dbReference>
<dbReference type="PANTHER" id="PTHR33446">
    <property type="entry name" value="PROTEIN TONB-RELATED"/>
    <property type="match status" value="1"/>
</dbReference>
<dbReference type="EMBL" id="JBHTLD010000026">
    <property type="protein sequence ID" value="MFD1185544.1"/>
    <property type="molecule type" value="Genomic_DNA"/>
</dbReference>